<dbReference type="AlphaFoldDB" id="A0A0G2FAA6"/>
<feature type="domain" description="Amidohydrolase-related" evidence="2">
    <location>
        <begin position="67"/>
        <end position="341"/>
    </location>
</feature>
<reference evidence="3 4" key="2">
    <citation type="submission" date="2015-05" db="EMBL/GenBank/DDBJ databases">
        <authorList>
            <person name="Morales-Cruz A."/>
            <person name="Amrine K.C."/>
            <person name="Cantu D."/>
        </authorList>
    </citation>
    <scope>NUCLEOTIDE SEQUENCE [LARGE SCALE GENOMIC DNA]</scope>
    <source>
        <strain evidence="3">DA912</strain>
    </source>
</reference>
<organism evidence="3 4">
    <name type="scientific">Diaporthe ampelina</name>
    <dbReference type="NCBI Taxonomy" id="1214573"/>
    <lineage>
        <taxon>Eukaryota</taxon>
        <taxon>Fungi</taxon>
        <taxon>Dikarya</taxon>
        <taxon>Ascomycota</taxon>
        <taxon>Pezizomycotina</taxon>
        <taxon>Sordariomycetes</taxon>
        <taxon>Sordariomycetidae</taxon>
        <taxon>Diaporthales</taxon>
        <taxon>Diaporthaceae</taxon>
        <taxon>Diaporthe</taxon>
    </lineage>
</organism>
<dbReference type="Gene3D" id="3.20.20.140">
    <property type="entry name" value="Metal-dependent hydrolases"/>
    <property type="match status" value="1"/>
</dbReference>
<evidence type="ECO:0000259" key="2">
    <source>
        <dbReference type="Pfam" id="PF04909"/>
    </source>
</evidence>
<dbReference type="InterPro" id="IPR006680">
    <property type="entry name" value="Amidohydro-rel"/>
</dbReference>
<accession>A0A0G2FAA6</accession>
<dbReference type="PANTHER" id="PTHR35563">
    <property type="entry name" value="BARREL METAL-DEPENDENT HYDROLASE, PUTATIVE (AFU_ORTHOLOGUE AFUA_1G16240)-RELATED"/>
    <property type="match status" value="1"/>
</dbReference>
<dbReference type="OrthoDB" id="2135488at2759"/>
<evidence type="ECO:0000313" key="4">
    <source>
        <dbReference type="Proteomes" id="UP000034680"/>
    </source>
</evidence>
<protein>
    <submittedName>
        <fullName evidence="3">Putative tim barrel metal-dependent</fullName>
    </submittedName>
</protein>
<feature type="compositionally biased region" description="Basic and acidic residues" evidence="1">
    <location>
        <begin position="35"/>
        <end position="48"/>
    </location>
</feature>
<dbReference type="GO" id="GO:0016787">
    <property type="term" value="F:hydrolase activity"/>
    <property type="evidence" value="ECO:0007669"/>
    <property type="project" value="InterPro"/>
</dbReference>
<evidence type="ECO:0000313" key="3">
    <source>
        <dbReference type="EMBL" id="KKY31134.1"/>
    </source>
</evidence>
<sequence length="342" mass="37988">MAALLRHRFPAGVLDKRPSSPIPRTLSPCPSLVDINDKPTSTHKEDSRGTTPENVQPLSRIPVGSWDSHMHVVEPDRYPLSCAAVYRPSPYTVSQAIDFETSIGASHLVIVQPSIYGNDNSCLLDALRAFGPARARGVVAFDPAATSPSTLRGWHRLGVRGVRLNLRSTEHTMGHAEMEAVLRSYADAVRPLNWVIQLYIPLETVKILEQVMPTLGVRVVIDHMGSPDLSSPPKASPRLDPYSLNGFSSLVRLLQGGHTYVKLSAPYRLSKGRDYIRDVDAVARELIRVAGRTRAVFASDWPHTRFEGLDIRPWIEHVLSWCGGSQTLAERIFRDNPEELWA</sequence>
<keyword evidence="4" id="KW-1185">Reference proteome</keyword>
<gene>
    <name evidence="3" type="ORF">UCDDA912_g08939</name>
</gene>
<reference evidence="3 4" key="1">
    <citation type="submission" date="2015-05" db="EMBL/GenBank/DDBJ databases">
        <title>Distinctive expansion of gene families associated with plant cell wall degradation and secondary metabolism in the genomes of grapevine trunk pathogens.</title>
        <authorList>
            <person name="Lawrence D.P."/>
            <person name="Travadon R."/>
            <person name="Rolshausen P.E."/>
            <person name="Baumgartner K."/>
        </authorList>
    </citation>
    <scope>NUCLEOTIDE SEQUENCE [LARGE SCALE GENOMIC DNA]</scope>
    <source>
        <strain evidence="3">DA912</strain>
    </source>
</reference>
<dbReference type="InterPro" id="IPR052358">
    <property type="entry name" value="Aro_Compnd_Degr_Hydrolases"/>
</dbReference>
<dbReference type="Proteomes" id="UP000034680">
    <property type="component" value="Unassembled WGS sequence"/>
</dbReference>
<evidence type="ECO:0000256" key="1">
    <source>
        <dbReference type="SAM" id="MobiDB-lite"/>
    </source>
</evidence>
<proteinExistence type="predicted"/>
<feature type="region of interest" description="Disordered" evidence="1">
    <location>
        <begin position="14"/>
        <end position="60"/>
    </location>
</feature>
<comment type="caution">
    <text evidence="3">The sequence shown here is derived from an EMBL/GenBank/DDBJ whole genome shotgun (WGS) entry which is preliminary data.</text>
</comment>
<dbReference type="PANTHER" id="PTHR35563:SF2">
    <property type="entry name" value="BARREL METAL-DEPENDENT HYDROLASE, PUTATIVE (AFU_ORTHOLOGUE AFUA_1G16240)-RELATED"/>
    <property type="match status" value="1"/>
</dbReference>
<name>A0A0G2FAA6_9PEZI</name>
<dbReference type="EMBL" id="LCUC01000411">
    <property type="protein sequence ID" value="KKY31134.1"/>
    <property type="molecule type" value="Genomic_DNA"/>
</dbReference>
<dbReference type="Pfam" id="PF04909">
    <property type="entry name" value="Amidohydro_2"/>
    <property type="match status" value="1"/>
</dbReference>
<dbReference type="InterPro" id="IPR032466">
    <property type="entry name" value="Metal_Hydrolase"/>
</dbReference>
<dbReference type="SUPFAM" id="SSF51556">
    <property type="entry name" value="Metallo-dependent hydrolases"/>
    <property type="match status" value="1"/>
</dbReference>